<proteinExistence type="predicted"/>
<name>A0A965LKP5_9PROT</name>
<dbReference type="GO" id="GO:0016020">
    <property type="term" value="C:membrane"/>
    <property type="evidence" value="ECO:0007669"/>
    <property type="project" value="InterPro"/>
</dbReference>
<evidence type="ECO:0000313" key="2">
    <source>
        <dbReference type="EMBL" id="NBR93579.1"/>
    </source>
</evidence>
<dbReference type="Pfam" id="PF02325">
    <property type="entry name" value="CCB3_YggT"/>
    <property type="match status" value="1"/>
</dbReference>
<keyword evidence="1" id="KW-0472">Membrane</keyword>
<keyword evidence="1" id="KW-1133">Transmembrane helix</keyword>
<reference evidence="2" key="1">
    <citation type="submission" date="2018-10" db="EMBL/GenBank/DDBJ databases">
        <title>Iterative Subtractive Binning of Freshwater Chronoseries Metagenomes Recovers Nearly Complete Genomes from over Four Hundred Novel Species.</title>
        <authorList>
            <person name="Rodriguez-R L.M."/>
            <person name="Tsementzi D."/>
            <person name="Luo C."/>
            <person name="Konstantinidis K.T."/>
        </authorList>
    </citation>
    <scope>NUCLEOTIDE SEQUENCE</scope>
    <source>
        <strain evidence="2">WB5_2A_028</strain>
    </source>
</reference>
<sequence length="94" mass="10673">MSAFGALLATILQLFIYILIGRLILDYVRMFARSWRPKGLVLALVELLYAITDPPLNFARRFIPPIRMGAVSFDLAYIAVFLLVSLLLSFVRLL</sequence>
<evidence type="ECO:0000313" key="3">
    <source>
        <dbReference type="Proteomes" id="UP000740727"/>
    </source>
</evidence>
<dbReference type="EMBL" id="RFXN01000011">
    <property type="protein sequence ID" value="NBR93579.1"/>
    <property type="molecule type" value="Genomic_DNA"/>
</dbReference>
<dbReference type="Proteomes" id="UP000740727">
    <property type="component" value="Unassembled WGS sequence"/>
</dbReference>
<organism evidence="2 3">
    <name type="scientific">Candidatus Fonsibacter lacus</name>
    <dbReference type="NCBI Taxonomy" id="2576439"/>
    <lineage>
        <taxon>Bacteria</taxon>
        <taxon>Pseudomonadati</taxon>
        <taxon>Pseudomonadota</taxon>
        <taxon>Alphaproteobacteria</taxon>
        <taxon>Candidatus Pelagibacterales</taxon>
        <taxon>Candidatus Pelagibacterales incertae sedis</taxon>
        <taxon>Candidatus Fonsibacter</taxon>
    </lineage>
</organism>
<keyword evidence="1" id="KW-0812">Transmembrane</keyword>
<evidence type="ECO:0000256" key="1">
    <source>
        <dbReference type="SAM" id="Phobius"/>
    </source>
</evidence>
<feature type="transmembrane region" description="Helical" evidence="1">
    <location>
        <begin position="75"/>
        <end position="93"/>
    </location>
</feature>
<feature type="transmembrane region" description="Helical" evidence="1">
    <location>
        <begin position="6"/>
        <end position="28"/>
    </location>
</feature>
<comment type="caution">
    <text evidence="2">The sequence shown here is derived from an EMBL/GenBank/DDBJ whole genome shotgun (WGS) entry which is preliminary data.</text>
</comment>
<dbReference type="InterPro" id="IPR003425">
    <property type="entry name" value="CCB3/YggT"/>
</dbReference>
<protein>
    <submittedName>
        <fullName evidence="2">YggT family protein</fullName>
    </submittedName>
</protein>
<gene>
    <name evidence="2" type="ORF">EBT44_01795</name>
</gene>
<accession>A0A965LKP5</accession>
<dbReference type="AlphaFoldDB" id="A0A965LKP5"/>